<comment type="similarity">
    <text evidence="1">Belongs to the peptidase C40 family.</text>
</comment>
<sequence length="305" mass="34098">MKKSILPIALAGGVIVAGSLPAHRALADHPVTIARKHLNTSYQWGENDCSGFTKKVFARFGIRLPHHSALQARYGVPVAKKNLRSGDLVFFNTSGHGISHVGIYIDGGRMISSENERTGVQETQIFGDGAAKYWEPRFVTGRRLQISSHGRNARSQKQIPGKEFHNEGVKSAHPESKKKSTYLVQKGDTLSEISLRTGVTVAQIRRINQLQSDLIHSGQILHLKREHERSYEQKLAKLVWLFDVSDKQISARGQLEAGGKKMDSGEENHLLWTILEKQGLSGMKFRRLKRDDSVSLLPDLKLRVQ</sequence>
<dbReference type="InterPro" id="IPR038765">
    <property type="entry name" value="Papain-like_cys_pep_sf"/>
</dbReference>
<dbReference type="InterPro" id="IPR036779">
    <property type="entry name" value="LysM_dom_sf"/>
</dbReference>
<feature type="domain" description="LysM" evidence="8">
    <location>
        <begin position="180"/>
        <end position="223"/>
    </location>
</feature>
<evidence type="ECO:0000259" key="9">
    <source>
        <dbReference type="PROSITE" id="PS51935"/>
    </source>
</evidence>
<keyword evidence="4" id="KW-0677">Repeat</keyword>
<keyword evidence="6" id="KW-0788">Thiol protease</keyword>
<evidence type="ECO:0000256" key="5">
    <source>
        <dbReference type="ARBA" id="ARBA00022801"/>
    </source>
</evidence>
<dbReference type="InterPro" id="IPR051202">
    <property type="entry name" value="Peptidase_C40"/>
</dbReference>
<reference evidence="10" key="1">
    <citation type="submission" date="2024-06" db="EMBL/GenBank/DDBJ databases">
        <authorList>
            <person name="Fan A."/>
            <person name="Zhang F.Y."/>
            <person name="Zhang L."/>
        </authorList>
    </citation>
    <scope>NUCLEOTIDE SEQUENCE</scope>
    <source>
        <strain evidence="10">Y61</strain>
    </source>
</reference>
<dbReference type="Gene3D" id="3.90.1720.10">
    <property type="entry name" value="endopeptidase domain like (from Nostoc punctiforme)"/>
    <property type="match status" value="1"/>
</dbReference>
<dbReference type="SUPFAM" id="SSF54001">
    <property type="entry name" value="Cysteine proteinases"/>
    <property type="match status" value="1"/>
</dbReference>
<dbReference type="AlphaFoldDB" id="A0AAU8ICP0"/>
<dbReference type="Pfam" id="PF00877">
    <property type="entry name" value="NLPC_P60"/>
    <property type="match status" value="1"/>
</dbReference>
<evidence type="ECO:0000313" key="10">
    <source>
        <dbReference type="EMBL" id="XCJ16238.1"/>
    </source>
</evidence>
<evidence type="ECO:0000256" key="3">
    <source>
        <dbReference type="ARBA" id="ARBA00022729"/>
    </source>
</evidence>
<keyword evidence="5" id="KW-0378">Hydrolase</keyword>
<dbReference type="Gene3D" id="3.10.350.10">
    <property type="entry name" value="LysM domain"/>
    <property type="match status" value="1"/>
</dbReference>
<organism evidence="10">
    <name type="scientific">Sporolactobacillus sp. Y61</name>
    <dbReference type="NCBI Taxonomy" id="3160863"/>
    <lineage>
        <taxon>Bacteria</taxon>
        <taxon>Bacillati</taxon>
        <taxon>Bacillota</taxon>
        <taxon>Bacilli</taxon>
        <taxon>Bacillales</taxon>
        <taxon>Sporolactobacillaceae</taxon>
        <taxon>Sporolactobacillus</taxon>
    </lineage>
</organism>
<dbReference type="InterPro" id="IPR018392">
    <property type="entry name" value="LysM"/>
</dbReference>
<dbReference type="GO" id="GO:0006508">
    <property type="term" value="P:proteolysis"/>
    <property type="evidence" value="ECO:0007669"/>
    <property type="project" value="UniProtKB-KW"/>
</dbReference>
<evidence type="ECO:0000256" key="4">
    <source>
        <dbReference type="ARBA" id="ARBA00022737"/>
    </source>
</evidence>
<evidence type="ECO:0000256" key="6">
    <source>
        <dbReference type="ARBA" id="ARBA00022807"/>
    </source>
</evidence>
<dbReference type="PROSITE" id="PS51935">
    <property type="entry name" value="NLPC_P60"/>
    <property type="match status" value="1"/>
</dbReference>
<evidence type="ECO:0000256" key="1">
    <source>
        <dbReference type="ARBA" id="ARBA00007074"/>
    </source>
</evidence>
<name>A0AAU8ICP0_9BACL</name>
<accession>A0AAU8ICP0</accession>
<evidence type="ECO:0000256" key="2">
    <source>
        <dbReference type="ARBA" id="ARBA00022670"/>
    </source>
</evidence>
<protein>
    <submittedName>
        <fullName evidence="10">NlpC/P60 family protein</fullName>
    </submittedName>
</protein>
<keyword evidence="3 7" id="KW-0732">Signal</keyword>
<dbReference type="CDD" id="cd00118">
    <property type="entry name" value="LysM"/>
    <property type="match status" value="1"/>
</dbReference>
<feature type="chain" id="PRO_5043515612" evidence="7">
    <location>
        <begin position="25"/>
        <end position="305"/>
    </location>
</feature>
<dbReference type="GO" id="GO:0008234">
    <property type="term" value="F:cysteine-type peptidase activity"/>
    <property type="evidence" value="ECO:0007669"/>
    <property type="project" value="UniProtKB-KW"/>
</dbReference>
<evidence type="ECO:0000259" key="8">
    <source>
        <dbReference type="PROSITE" id="PS51782"/>
    </source>
</evidence>
<dbReference type="PANTHER" id="PTHR47053:SF1">
    <property type="entry name" value="MUREIN DD-ENDOPEPTIDASE MEPH-RELATED"/>
    <property type="match status" value="1"/>
</dbReference>
<feature type="signal peptide" evidence="7">
    <location>
        <begin position="1"/>
        <end position="24"/>
    </location>
</feature>
<dbReference type="SMART" id="SM00257">
    <property type="entry name" value="LysM"/>
    <property type="match status" value="1"/>
</dbReference>
<gene>
    <name evidence="10" type="ORF">ABNN70_11140</name>
</gene>
<dbReference type="RefSeq" id="WP_353947828.1">
    <property type="nucleotide sequence ID" value="NZ_CP159510.1"/>
</dbReference>
<dbReference type="InterPro" id="IPR000064">
    <property type="entry name" value="NLP_P60_dom"/>
</dbReference>
<keyword evidence="2" id="KW-0645">Protease</keyword>
<dbReference type="SUPFAM" id="SSF54106">
    <property type="entry name" value="LysM domain"/>
    <property type="match status" value="1"/>
</dbReference>
<feature type="domain" description="NlpC/P60" evidence="9">
    <location>
        <begin position="8"/>
        <end position="145"/>
    </location>
</feature>
<dbReference type="Pfam" id="PF01476">
    <property type="entry name" value="LysM"/>
    <property type="match status" value="1"/>
</dbReference>
<proteinExistence type="inferred from homology"/>
<dbReference type="EMBL" id="CP159510">
    <property type="protein sequence ID" value="XCJ16238.1"/>
    <property type="molecule type" value="Genomic_DNA"/>
</dbReference>
<dbReference type="PROSITE" id="PS51782">
    <property type="entry name" value="LYSM"/>
    <property type="match status" value="1"/>
</dbReference>
<evidence type="ECO:0000256" key="7">
    <source>
        <dbReference type="SAM" id="SignalP"/>
    </source>
</evidence>
<dbReference type="PANTHER" id="PTHR47053">
    <property type="entry name" value="MUREIN DD-ENDOPEPTIDASE MEPH-RELATED"/>
    <property type="match status" value="1"/>
</dbReference>